<dbReference type="KEGG" id="lak:106175796"/>
<reference evidence="5" key="1">
    <citation type="submission" date="2025-08" db="UniProtKB">
        <authorList>
            <consortium name="RefSeq"/>
        </authorList>
    </citation>
    <scope>IDENTIFICATION</scope>
    <source>
        <tissue evidence="5">Gonads</tissue>
    </source>
</reference>
<feature type="coiled-coil region" evidence="1">
    <location>
        <begin position="64"/>
        <end position="108"/>
    </location>
</feature>
<accession>A0A1S3JTK5</accession>
<dbReference type="PROSITE" id="PS50022">
    <property type="entry name" value="FA58C_3"/>
    <property type="match status" value="1"/>
</dbReference>
<dbReference type="PROSITE" id="PS01285">
    <property type="entry name" value="FA58C_1"/>
    <property type="match status" value="1"/>
</dbReference>
<dbReference type="OrthoDB" id="6094239at2759"/>
<gene>
    <name evidence="5" type="primary">LOC106175796</name>
</gene>
<dbReference type="Proteomes" id="UP000085678">
    <property type="component" value="Unplaced"/>
</dbReference>
<dbReference type="CDD" id="cd00057">
    <property type="entry name" value="FA58C"/>
    <property type="match status" value="1"/>
</dbReference>
<dbReference type="Gene3D" id="2.60.120.260">
    <property type="entry name" value="Galactose-binding domain-like"/>
    <property type="match status" value="1"/>
</dbReference>
<keyword evidence="2" id="KW-0732">Signal</keyword>
<dbReference type="PANTHER" id="PTHR24543">
    <property type="entry name" value="MULTICOPPER OXIDASE-RELATED"/>
    <property type="match status" value="1"/>
</dbReference>
<feature type="signal peptide" evidence="2">
    <location>
        <begin position="1"/>
        <end position="23"/>
    </location>
</feature>
<dbReference type="SUPFAM" id="SSF49785">
    <property type="entry name" value="Galactose-binding domain-like"/>
    <property type="match status" value="1"/>
</dbReference>
<name>A0A1S3JTK5_LINAN</name>
<evidence type="ECO:0000313" key="5">
    <source>
        <dbReference type="RefSeq" id="XP_013413399.1"/>
    </source>
</evidence>
<organism evidence="4 5">
    <name type="scientific">Lingula anatina</name>
    <name type="common">Brachiopod</name>
    <name type="synonym">Lingula unguis</name>
    <dbReference type="NCBI Taxonomy" id="7574"/>
    <lineage>
        <taxon>Eukaryota</taxon>
        <taxon>Metazoa</taxon>
        <taxon>Spiralia</taxon>
        <taxon>Lophotrochozoa</taxon>
        <taxon>Brachiopoda</taxon>
        <taxon>Linguliformea</taxon>
        <taxon>Lingulata</taxon>
        <taxon>Lingulida</taxon>
        <taxon>Linguloidea</taxon>
        <taxon>Lingulidae</taxon>
        <taxon>Lingula</taxon>
    </lineage>
</organism>
<keyword evidence="4" id="KW-1185">Reference proteome</keyword>
<feature type="domain" description="F5/8 type C" evidence="3">
    <location>
        <begin position="116"/>
        <end position="267"/>
    </location>
</feature>
<dbReference type="STRING" id="7574.A0A1S3JTK5"/>
<evidence type="ECO:0000259" key="3">
    <source>
        <dbReference type="PROSITE" id="PS50022"/>
    </source>
</evidence>
<dbReference type="PANTHER" id="PTHR24543:SF325">
    <property type="entry name" value="F5_8 TYPE C DOMAIN-CONTAINING PROTEIN"/>
    <property type="match status" value="1"/>
</dbReference>
<evidence type="ECO:0000256" key="2">
    <source>
        <dbReference type="SAM" id="SignalP"/>
    </source>
</evidence>
<dbReference type="RefSeq" id="XP_013413399.1">
    <property type="nucleotide sequence ID" value="XM_013557945.1"/>
</dbReference>
<evidence type="ECO:0000313" key="4">
    <source>
        <dbReference type="Proteomes" id="UP000085678"/>
    </source>
</evidence>
<dbReference type="InterPro" id="IPR008979">
    <property type="entry name" value="Galactose-bd-like_sf"/>
</dbReference>
<dbReference type="Pfam" id="PF00754">
    <property type="entry name" value="F5_F8_type_C"/>
    <property type="match status" value="1"/>
</dbReference>
<dbReference type="AlphaFoldDB" id="A0A1S3JTK5"/>
<sequence>MVLASFIFAFLLVSELGTDKAFSQVSSNAVCSCQEAYTFEDGMTTVVLQLPKSSTTVSTGNQSLSELDKLKQNYQKQAQMISSQELLLMQQAKQIQQIELELQDLKLSISKSPADCQDVLVSGNSPIPDSQITASSMYDSNHGPAHSRLYANMDQNVVGSWSARINDNNQWLQFDFGRVRKLTAILTKGRNQYAQFVKTYQIHYGNNTLLMKDYRDGTGSVKIFQGNIDLDNIHENVLNPPVYARYLRINPLTWFRHISMRADVLGC</sequence>
<dbReference type="FunFam" id="2.60.120.260:FF:000016">
    <property type="entry name" value="Contactin-associated protein-like 4 isoform 1"/>
    <property type="match status" value="1"/>
</dbReference>
<proteinExistence type="predicted"/>
<keyword evidence="1" id="KW-0175">Coiled coil</keyword>
<dbReference type="InParanoid" id="A0A1S3JTK5"/>
<dbReference type="SMART" id="SM00231">
    <property type="entry name" value="FA58C"/>
    <property type="match status" value="1"/>
</dbReference>
<evidence type="ECO:0000256" key="1">
    <source>
        <dbReference type="SAM" id="Coils"/>
    </source>
</evidence>
<feature type="chain" id="PRO_5010262737" evidence="2">
    <location>
        <begin position="24"/>
        <end position="267"/>
    </location>
</feature>
<protein>
    <submittedName>
        <fullName evidence="5">Lactadherin-like isoform X2</fullName>
    </submittedName>
</protein>
<dbReference type="InterPro" id="IPR000421">
    <property type="entry name" value="FA58C"/>
</dbReference>
<dbReference type="GeneID" id="106175796"/>